<organism evidence="1 2">
    <name type="scientific">Chelativorans intermedius</name>
    <dbReference type="NCBI Taxonomy" id="515947"/>
    <lineage>
        <taxon>Bacteria</taxon>
        <taxon>Pseudomonadati</taxon>
        <taxon>Pseudomonadota</taxon>
        <taxon>Alphaproteobacteria</taxon>
        <taxon>Hyphomicrobiales</taxon>
        <taxon>Phyllobacteriaceae</taxon>
        <taxon>Chelativorans</taxon>
    </lineage>
</organism>
<evidence type="ECO:0000313" key="1">
    <source>
        <dbReference type="EMBL" id="MFC0208692.1"/>
    </source>
</evidence>
<dbReference type="EMBL" id="JBHLXD010000013">
    <property type="protein sequence ID" value="MFC0208692.1"/>
    <property type="molecule type" value="Genomic_DNA"/>
</dbReference>
<evidence type="ECO:0000313" key="2">
    <source>
        <dbReference type="Proteomes" id="UP001589755"/>
    </source>
</evidence>
<dbReference type="RefSeq" id="WP_261522056.1">
    <property type="nucleotide sequence ID" value="NZ_JAODNW010000021.1"/>
</dbReference>
<sequence length="126" mass="14649">MAVWVYYGDDFDAADELRSLRDAYTGDFDKSSGIVSGFYELSEIRNNGFLPHDRWSRHGNLFLFQEYKFRMAATVPGDGRLQTRDVMLVVSETFDLRAQARSTQSAFLDRARERIGRGRVRRWSLL</sequence>
<dbReference type="Proteomes" id="UP001589755">
    <property type="component" value="Unassembled WGS sequence"/>
</dbReference>
<comment type="caution">
    <text evidence="1">The sequence shown here is derived from an EMBL/GenBank/DDBJ whole genome shotgun (WGS) entry which is preliminary data.</text>
</comment>
<gene>
    <name evidence="1" type="ORF">ACFFJ2_09800</name>
</gene>
<protein>
    <submittedName>
        <fullName evidence="1">Uncharacterized protein</fullName>
    </submittedName>
</protein>
<proteinExistence type="predicted"/>
<keyword evidence="2" id="KW-1185">Reference proteome</keyword>
<name>A0ABV6D7P6_9HYPH</name>
<accession>A0ABV6D7P6</accession>
<reference evidence="1 2" key="1">
    <citation type="submission" date="2024-09" db="EMBL/GenBank/DDBJ databases">
        <authorList>
            <person name="Sun Q."/>
            <person name="Mori K."/>
        </authorList>
    </citation>
    <scope>NUCLEOTIDE SEQUENCE [LARGE SCALE GENOMIC DNA]</scope>
    <source>
        <strain evidence="1 2">CCM 8543</strain>
    </source>
</reference>